<sequence length="71" mass="8462">MKDRLRQYELDPTTGISINPRRRKYKINDQAIKTLVTQFDEIDNPDAGAFLHHLRAIQYRLMNNDMDNWAN</sequence>
<protein>
    <submittedName>
        <fullName evidence="2">Uncharacterized protein</fullName>
    </submittedName>
</protein>
<organism evidence="1 2">
    <name type="scientific">Meloidogyne floridensis</name>
    <dbReference type="NCBI Taxonomy" id="298350"/>
    <lineage>
        <taxon>Eukaryota</taxon>
        <taxon>Metazoa</taxon>
        <taxon>Ecdysozoa</taxon>
        <taxon>Nematoda</taxon>
        <taxon>Chromadorea</taxon>
        <taxon>Rhabditida</taxon>
        <taxon>Tylenchina</taxon>
        <taxon>Tylenchomorpha</taxon>
        <taxon>Tylenchoidea</taxon>
        <taxon>Meloidogynidae</taxon>
        <taxon>Meloidogyninae</taxon>
        <taxon>Meloidogyne</taxon>
    </lineage>
</organism>
<accession>A0A915NML5</accession>
<reference evidence="2" key="1">
    <citation type="submission" date="2022-11" db="UniProtKB">
        <authorList>
            <consortium name="WormBaseParasite"/>
        </authorList>
    </citation>
    <scope>IDENTIFICATION</scope>
</reference>
<dbReference type="AlphaFoldDB" id="A0A915NML5"/>
<dbReference type="Proteomes" id="UP000887560">
    <property type="component" value="Unplaced"/>
</dbReference>
<name>A0A915NML5_9BILA</name>
<keyword evidence="1" id="KW-1185">Reference proteome</keyword>
<evidence type="ECO:0000313" key="1">
    <source>
        <dbReference type="Proteomes" id="UP000887560"/>
    </source>
</evidence>
<proteinExistence type="predicted"/>
<evidence type="ECO:0000313" key="2">
    <source>
        <dbReference type="WBParaSite" id="scf7180000420185.g4870"/>
    </source>
</evidence>
<dbReference type="WBParaSite" id="scf7180000420185.g4870">
    <property type="protein sequence ID" value="scf7180000420185.g4870"/>
    <property type="gene ID" value="scf7180000420185.g4870"/>
</dbReference>